<dbReference type="GO" id="GO:0016018">
    <property type="term" value="F:cyclosporin A binding"/>
    <property type="evidence" value="ECO:0007669"/>
    <property type="project" value="TreeGrafter"/>
</dbReference>
<dbReference type="GO" id="GO:0006457">
    <property type="term" value="P:protein folding"/>
    <property type="evidence" value="ECO:0007669"/>
    <property type="project" value="TreeGrafter"/>
</dbReference>
<feature type="domain" description="EF-hand" evidence="7">
    <location>
        <begin position="21"/>
        <end position="56"/>
    </location>
</feature>
<dbReference type="PROSITE" id="PS50222">
    <property type="entry name" value="EF_HAND_2"/>
    <property type="match status" value="2"/>
</dbReference>
<dbReference type="PANTHER" id="PTHR11071">
    <property type="entry name" value="PEPTIDYL-PROLYL CIS-TRANS ISOMERASE"/>
    <property type="match status" value="1"/>
</dbReference>
<evidence type="ECO:0000256" key="4">
    <source>
        <dbReference type="ARBA" id="ARBA00023110"/>
    </source>
</evidence>
<evidence type="ECO:0000256" key="2">
    <source>
        <dbReference type="ARBA" id="ARBA00013194"/>
    </source>
</evidence>
<evidence type="ECO:0000259" key="6">
    <source>
        <dbReference type="PROSITE" id="PS50072"/>
    </source>
</evidence>
<dbReference type="Pfam" id="PF00160">
    <property type="entry name" value="Pro_isomerase"/>
    <property type="match status" value="1"/>
</dbReference>
<protein>
    <recommendedName>
        <fullName evidence="2">peptidylprolyl isomerase</fullName>
        <ecNumber evidence="2">5.2.1.8</ecNumber>
    </recommendedName>
</protein>
<gene>
    <name evidence="8" type="ORF">EGYM00163_LOCUS26750</name>
</gene>
<organism evidence="8">
    <name type="scientific">Eutreptiella gymnastica</name>
    <dbReference type="NCBI Taxonomy" id="73025"/>
    <lineage>
        <taxon>Eukaryota</taxon>
        <taxon>Discoba</taxon>
        <taxon>Euglenozoa</taxon>
        <taxon>Euglenida</taxon>
        <taxon>Spirocuta</taxon>
        <taxon>Euglenophyceae</taxon>
        <taxon>Eutreptiales</taxon>
        <taxon>Eutreptiaceae</taxon>
        <taxon>Eutreptiella</taxon>
    </lineage>
</organism>
<proteinExistence type="predicted"/>
<dbReference type="GO" id="GO:0005509">
    <property type="term" value="F:calcium ion binding"/>
    <property type="evidence" value="ECO:0007669"/>
    <property type="project" value="InterPro"/>
</dbReference>
<dbReference type="CDD" id="cd00051">
    <property type="entry name" value="EFh"/>
    <property type="match status" value="1"/>
</dbReference>
<reference evidence="8" key="1">
    <citation type="submission" date="2021-01" db="EMBL/GenBank/DDBJ databases">
        <authorList>
            <person name="Corre E."/>
            <person name="Pelletier E."/>
            <person name="Niang G."/>
            <person name="Scheremetjew M."/>
            <person name="Finn R."/>
            <person name="Kale V."/>
            <person name="Holt S."/>
            <person name="Cochrane G."/>
            <person name="Meng A."/>
            <person name="Brown T."/>
            <person name="Cohen L."/>
        </authorList>
    </citation>
    <scope>NUCLEOTIDE SEQUENCE</scope>
    <source>
        <strain evidence="8">CCMP1594</strain>
    </source>
</reference>
<evidence type="ECO:0000256" key="1">
    <source>
        <dbReference type="ARBA" id="ARBA00000971"/>
    </source>
</evidence>
<feature type="domain" description="EF-hand" evidence="7">
    <location>
        <begin position="57"/>
        <end position="92"/>
    </location>
</feature>
<dbReference type="SMART" id="SM00054">
    <property type="entry name" value="EFh"/>
    <property type="match status" value="4"/>
</dbReference>
<dbReference type="PROSITE" id="PS50072">
    <property type="entry name" value="CSA_PPIASE_2"/>
    <property type="match status" value="1"/>
</dbReference>
<dbReference type="EMBL" id="HBJA01076160">
    <property type="protein sequence ID" value="CAE0815592.1"/>
    <property type="molecule type" value="Transcribed_RNA"/>
</dbReference>
<dbReference type="SUPFAM" id="SSF47473">
    <property type="entry name" value="EF-hand"/>
    <property type="match status" value="1"/>
</dbReference>
<feature type="domain" description="PPIase cyclophilin-type" evidence="6">
    <location>
        <begin position="243"/>
        <end position="406"/>
    </location>
</feature>
<keyword evidence="3" id="KW-0106">Calcium</keyword>
<evidence type="ECO:0000259" key="7">
    <source>
        <dbReference type="PROSITE" id="PS50222"/>
    </source>
</evidence>
<dbReference type="InterPro" id="IPR002048">
    <property type="entry name" value="EF_hand_dom"/>
</dbReference>
<dbReference type="PANTHER" id="PTHR11071:SF561">
    <property type="entry name" value="PEPTIDYL-PROLYL CIS-TRANS ISOMERASE D-RELATED"/>
    <property type="match status" value="1"/>
</dbReference>
<dbReference type="Pfam" id="PF13499">
    <property type="entry name" value="EF-hand_7"/>
    <property type="match status" value="1"/>
</dbReference>
<name>A0A7S4FUE6_9EUGL</name>
<evidence type="ECO:0000256" key="3">
    <source>
        <dbReference type="ARBA" id="ARBA00022837"/>
    </source>
</evidence>
<comment type="catalytic activity">
    <reaction evidence="1">
        <text>[protein]-peptidylproline (omega=180) = [protein]-peptidylproline (omega=0)</text>
        <dbReference type="Rhea" id="RHEA:16237"/>
        <dbReference type="Rhea" id="RHEA-COMP:10747"/>
        <dbReference type="Rhea" id="RHEA-COMP:10748"/>
        <dbReference type="ChEBI" id="CHEBI:83833"/>
        <dbReference type="ChEBI" id="CHEBI:83834"/>
        <dbReference type="EC" id="5.2.1.8"/>
    </reaction>
</comment>
<keyword evidence="5" id="KW-0413">Isomerase</keyword>
<dbReference type="PRINTS" id="PR00153">
    <property type="entry name" value="CSAPPISMRASE"/>
</dbReference>
<dbReference type="GO" id="GO:0005737">
    <property type="term" value="C:cytoplasm"/>
    <property type="evidence" value="ECO:0007669"/>
    <property type="project" value="TreeGrafter"/>
</dbReference>
<accession>A0A7S4FUE6</accession>
<keyword evidence="4" id="KW-0697">Rotamase</keyword>
<dbReference type="InterPro" id="IPR018247">
    <property type="entry name" value="EF_Hand_1_Ca_BS"/>
</dbReference>
<dbReference type="Gene3D" id="1.10.238.10">
    <property type="entry name" value="EF-hand"/>
    <property type="match status" value="2"/>
</dbReference>
<dbReference type="AlphaFoldDB" id="A0A7S4FUE6"/>
<dbReference type="InterPro" id="IPR029000">
    <property type="entry name" value="Cyclophilin-like_dom_sf"/>
</dbReference>
<dbReference type="InterPro" id="IPR011992">
    <property type="entry name" value="EF-hand-dom_pair"/>
</dbReference>
<dbReference type="SUPFAM" id="SSF50891">
    <property type="entry name" value="Cyclophilin-like"/>
    <property type="match status" value="1"/>
</dbReference>
<dbReference type="PROSITE" id="PS00018">
    <property type="entry name" value="EF_HAND_1"/>
    <property type="match status" value="1"/>
</dbReference>
<dbReference type="InterPro" id="IPR002130">
    <property type="entry name" value="Cyclophilin-type_PPIase_dom"/>
</dbReference>
<dbReference type="GO" id="GO:0003755">
    <property type="term" value="F:peptidyl-prolyl cis-trans isomerase activity"/>
    <property type="evidence" value="ECO:0007669"/>
    <property type="project" value="UniProtKB-KW"/>
</dbReference>
<evidence type="ECO:0000256" key="5">
    <source>
        <dbReference type="ARBA" id="ARBA00023235"/>
    </source>
</evidence>
<evidence type="ECO:0000313" key="8">
    <source>
        <dbReference type="EMBL" id="CAE0815592.1"/>
    </source>
</evidence>
<dbReference type="Gene3D" id="2.40.100.10">
    <property type="entry name" value="Cyclophilin-like"/>
    <property type="match status" value="1"/>
</dbReference>
<dbReference type="EC" id="5.2.1.8" evidence="2"/>
<dbReference type="FunFam" id="2.40.100.10:FF:000025">
    <property type="entry name" value="Peptidyl-prolyl cis-trans isomerase CYP19-2"/>
    <property type="match status" value="1"/>
</dbReference>
<sequence>MDATALVQKVRRIVLGRGGNNGYRQLRLSFKVMDSSGDLQLSKAEFAAGLRKFGLPLSAQEEDQLMAAFDTQGDGLVSLKEFFQTIRGPMNSRRTAIVDQAFAALDKDGSGVCDLNDLRGTYDASRHPQVIAGRATEKDILDQFLRTFDSQTNPDGTVTYDEFHEYYNGLSGMIDNDDYFESMVIAAWNLGRPAASIPQGTTVSAPQLRRTVERRTETGPKRMTDTGRVFLQEYGATRNPLVYLDISISGAEPNRVLIELFADIAPKTSENFRALCTGENGMGLQGQPLHYKGLKFHRMIPGFMLQSGDVVFNNGKGGESIYGRHFDDETFEASFKNAGMVAMANTGPNTNNSQFFITTKEARYLDDRHVAFGKVVHNFDFLLVMEKYGSDNGTPLKEVVIEDCGQLQ</sequence>